<keyword evidence="1" id="KW-0575">Peroxidase</keyword>
<dbReference type="Pfam" id="PF03098">
    <property type="entry name" value="An_peroxidase"/>
    <property type="match status" value="1"/>
</dbReference>
<dbReference type="GO" id="GO:0004601">
    <property type="term" value="F:peroxidase activity"/>
    <property type="evidence" value="ECO:0007669"/>
    <property type="project" value="UniProtKB-KW"/>
</dbReference>
<name>A0A183F1Y3_HELPZ</name>
<dbReference type="PANTHER" id="PTHR11475:SF43">
    <property type="entry name" value="PEROXIDASE"/>
    <property type="match status" value="1"/>
</dbReference>
<dbReference type="WBParaSite" id="HPBE_0000009101-mRNA-1">
    <property type="protein sequence ID" value="HPBE_0000009101-mRNA-1"/>
    <property type="gene ID" value="HPBE_0000009101"/>
</dbReference>
<dbReference type="Proteomes" id="UP000050761">
    <property type="component" value="Unassembled WGS sequence"/>
</dbReference>
<evidence type="ECO:0000313" key="3">
    <source>
        <dbReference type="WBParaSite" id="HPBE_0000009101-mRNA-1"/>
    </source>
</evidence>
<dbReference type="PANTHER" id="PTHR11475">
    <property type="entry name" value="OXIDASE/PEROXIDASE"/>
    <property type="match status" value="1"/>
</dbReference>
<dbReference type="InterPro" id="IPR037120">
    <property type="entry name" value="Haem_peroxidase_sf_animal"/>
</dbReference>
<dbReference type="GO" id="GO:0006979">
    <property type="term" value="P:response to oxidative stress"/>
    <property type="evidence" value="ECO:0007669"/>
    <property type="project" value="InterPro"/>
</dbReference>
<protein>
    <submittedName>
        <fullName evidence="3">Amidohydrolase</fullName>
    </submittedName>
</protein>
<keyword evidence="2" id="KW-1185">Reference proteome</keyword>
<sequence>LDSHYHNATRPMDLAMNFEYADVVYDERHGGIEALLLGMVDSSAMLADRHITEALRNYLFAERGVPQSGLDLASINIMRGRDHGVPPYAAHREFCGLSRPVSFEDLSDEVPSSVIEALRAVYESVDDIDLFTGVLSETPIKGAIIGPTAACIVAEQFSRIKKCDRFHYENPGPQQFTSDQLQEIRRVTLSSLICANNEWIRKVQPDAFSLPESLVYVRILVILSSYFLLLGHSKKCLENLVCFFNKH</sequence>
<dbReference type="PROSITE" id="PS50292">
    <property type="entry name" value="PEROXIDASE_3"/>
    <property type="match status" value="1"/>
</dbReference>
<dbReference type="AlphaFoldDB" id="A0A183F1Y3"/>
<dbReference type="InterPro" id="IPR019791">
    <property type="entry name" value="Haem_peroxidase_animal"/>
</dbReference>
<keyword evidence="1" id="KW-0560">Oxidoreductase</keyword>
<evidence type="ECO:0000313" key="2">
    <source>
        <dbReference type="Proteomes" id="UP000050761"/>
    </source>
</evidence>
<proteinExistence type="predicted"/>
<dbReference type="InterPro" id="IPR010255">
    <property type="entry name" value="Haem_peroxidase_sf"/>
</dbReference>
<dbReference type="SUPFAM" id="SSF48113">
    <property type="entry name" value="Heme-dependent peroxidases"/>
    <property type="match status" value="1"/>
</dbReference>
<reference evidence="3" key="1">
    <citation type="submission" date="2019-09" db="UniProtKB">
        <authorList>
            <consortium name="WormBaseParasite"/>
        </authorList>
    </citation>
    <scope>IDENTIFICATION</scope>
</reference>
<accession>A0A183F1Y3</accession>
<evidence type="ECO:0000256" key="1">
    <source>
        <dbReference type="ARBA" id="ARBA00022559"/>
    </source>
</evidence>
<dbReference type="GO" id="GO:0020037">
    <property type="term" value="F:heme binding"/>
    <property type="evidence" value="ECO:0007669"/>
    <property type="project" value="InterPro"/>
</dbReference>
<dbReference type="Gene3D" id="1.10.640.10">
    <property type="entry name" value="Haem peroxidase domain superfamily, animal type"/>
    <property type="match status" value="1"/>
</dbReference>
<organism evidence="2 3">
    <name type="scientific">Heligmosomoides polygyrus</name>
    <name type="common">Parasitic roundworm</name>
    <dbReference type="NCBI Taxonomy" id="6339"/>
    <lineage>
        <taxon>Eukaryota</taxon>
        <taxon>Metazoa</taxon>
        <taxon>Ecdysozoa</taxon>
        <taxon>Nematoda</taxon>
        <taxon>Chromadorea</taxon>
        <taxon>Rhabditida</taxon>
        <taxon>Rhabditina</taxon>
        <taxon>Rhabditomorpha</taxon>
        <taxon>Strongyloidea</taxon>
        <taxon>Heligmosomidae</taxon>
        <taxon>Heligmosomoides</taxon>
    </lineage>
</organism>